<organism evidence="3 4">
    <name type="scientific">Vigna mungo</name>
    <name type="common">Black gram</name>
    <name type="synonym">Phaseolus mungo</name>
    <dbReference type="NCBI Taxonomy" id="3915"/>
    <lineage>
        <taxon>Eukaryota</taxon>
        <taxon>Viridiplantae</taxon>
        <taxon>Streptophyta</taxon>
        <taxon>Embryophyta</taxon>
        <taxon>Tracheophyta</taxon>
        <taxon>Spermatophyta</taxon>
        <taxon>Magnoliopsida</taxon>
        <taxon>eudicotyledons</taxon>
        <taxon>Gunneridae</taxon>
        <taxon>Pentapetalae</taxon>
        <taxon>rosids</taxon>
        <taxon>fabids</taxon>
        <taxon>Fabales</taxon>
        <taxon>Fabaceae</taxon>
        <taxon>Papilionoideae</taxon>
        <taxon>50 kb inversion clade</taxon>
        <taxon>NPAAA clade</taxon>
        <taxon>indigoferoid/millettioid clade</taxon>
        <taxon>Phaseoleae</taxon>
        <taxon>Vigna</taxon>
    </lineage>
</organism>
<protein>
    <submittedName>
        <fullName evidence="3">Uncharacterized protein</fullName>
    </submittedName>
</protein>
<dbReference type="PANTHER" id="PTHR34045:SF3">
    <property type="entry name" value="PROTEIN LAZY 4"/>
    <property type="match status" value="1"/>
</dbReference>
<gene>
    <name evidence="3" type="ORF">V8G54_032509</name>
</gene>
<keyword evidence="1" id="KW-0341">Growth regulation</keyword>
<evidence type="ECO:0000256" key="1">
    <source>
        <dbReference type="ARBA" id="ARBA00022604"/>
    </source>
</evidence>
<dbReference type="GO" id="GO:0009630">
    <property type="term" value="P:gravitropism"/>
    <property type="evidence" value="ECO:0007669"/>
    <property type="project" value="InterPro"/>
</dbReference>
<dbReference type="PANTHER" id="PTHR34045">
    <property type="entry name" value="OS03G0406300 PROTEIN"/>
    <property type="match status" value="1"/>
</dbReference>
<reference evidence="3 4" key="1">
    <citation type="journal article" date="2023" name="Life. Sci Alliance">
        <title>Evolutionary insights into 3D genome organization and epigenetic landscape of Vigna mungo.</title>
        <authorList>
            <person name="Junaid A."/>
            <person name="Singh B."/>
            <person name="Bhatia S."/>
        </authorList>
    </citation>
    <scope>NUCLEOTIDE SEQUENCE [LARGE SCALE GENOMIC DNA]</scope>
    <source>
        <strain evidence="3">Urdbean</strain>
    </source>
</reference>
<dbReference type="InterPro" id="IPR044683">
    <property type="entry name" value="LAZY"/>
</dbReference>
<dbReference type="AlphaFoldDB" id="A0AAQ3MLF8"/>
<comment type="similarity">
    <text evidence="2">Belongs to the LAZY family.</text>
</comment>
<sequence>MQQDPSSSEEIADFTPHQIGNLQKELTKLLRRKPKVEKEISELPLDRILNIPSSLEITESKTIGKKYISFLLKKIFVLRSGFAPTPSLRDTLQESRMEKLLRTKLHKKIYTQNCSRTSFMAKCIEEKKMTTKRSDDESD</sequence>
<evidence type="ECO:0000313" key="4">
    <source>
        <dbReference type="Proteomes" id="UP001374535"/>
    </source>
</evidence>
<dbReference type="GO" id="GO:0040008">
    <property type="term" value="P:regulation of growth"/>
    <property type="evidence" value="ECO:0007669"/>
    <property type="project" value="InterPro"/>
</dbReference>
<name>A0AAQ3MLF8_VIGMU</name>
<dbReference type="Proteomes" id="UP001374535">
    <property type="component" value="Chromosome 10"/>
</dbReference>
<dbReference type="EMBL" id="CP144691">
    <property type="protein sequence ID" value="WVY93421.1"/>
    <property type="molecule type" value="Genomic_DNA"/>
</dbReference>
<evidence type="ECO:0000313" key="3">
    <source>
        <dbReference type="EMBL" id="WVY93421.1"/>
    </source>
</evidence>
<keyword evidence="4" id="KW-1185">Reference proteome</keyword>
<proteinExistence type="inferred from homology"/>
<evidence type="ECO:0000256" key="2">
    <source>
        <dbReference type="ARBA" id="ARBA00024198"/>
    </source>
</evidence>
<accession>A0AAQ3MLF8</accession>